<keyword evidence="3" id="KW-1185">Reference proteome</keyword>
<reference evidence="3" key="1">
    <citation type="journal article" date="2019" name="Int. J. Syst. Evol. Microbiol.">
        <title>The Global Catalogue of Microorganisms (GCM) 10K type strain sequencing project: providing services to taxonomists for standard genome sequencing and annotation.</title>
        <authorList>
            <consortium name="The Broad Institute Genomics Platform"/>
            <consortium name="The Broad Institute Genome Sequencing Center for Infectious Disease"/>
            <person name="Wu L."/>
            <person name="Ma J."/>
        </authorList>
    </citation>
    <scope>NUCLEOTIDE SEQUENCE [LARGE SCALE GENOMIC DNA]</scope>
    <source>
        <strain evidence="3">CCUG 59858</strain>
    </source>
</reference>
<evidence type="ECO:0000313" key="2">
    <source>
        <dbReference type="EMBL" id="MFC3908551.1"/>
    </source>
</evidence>
<comment type="caution">
    <text evidence="2">The sequence shown here is derived from an EMBL/GenBank/DDBJ whole genome shotgun (WGS) entry which is preliminary data.</text>
</comment>
<organism evidence="2 3">
    <name type="scientific">Legionella dresdenensis</name>
    <dbReference type="NCBI Taxonomy" id="450200"/>
    <lineage>
        <taxon>Bacteria</taxon>
        <taxon>Pseudomonadati</taxon>
        <taxon>Pseudomonadota</taxon>
        <taxon>Gammaproteobacteria</taxon>
        <taxon>Legionellales</taxon>
        <taxon>Legionellaceae</taxon>
        <taxon>Legionella</taxon>
    </lineage>
</organism>
<dbReference type="InterPro" id="IPR036107">
    <property type="entry name" value="CsrA_sf"/>
</dbReference>
<gene>
    <name evidence="2" type="ORF">ACFORL_05610</name>
</gene>
<sequence>MLLFKRRIGETIMIGDFIQCTVLGLKEDQIRLGFSCVIDDIPIQTEEDFLQINEDDQ</sequence>
<dbReference type="InterPro" id="IPR003751">
    <property type="entry name" value="CsrA"/>
</dbReference>
<name>A0ABV8CF20_9GAMM</name>
<proteinExistence type="predicted"/>
<dbReference type="EMBL" id="JBHSAB010000006">
    <property type="protein sequence ID" value="MFC3908551.1"/>
    <property type="molecule type" value="Genomic_DNA"/>
</dbReference>
<dbReference type="Proteomes" id="UP001595758">
    <property type="component" value="Unassembled WGS sequence"/>
</dbReference>
<dbReference type="Gene3D" id="2.60.40.4380">
    <property type="entry name" value="Translational regulator CsrA"/>
    <property type="match status" value="1"/>
</dbReference>
<dbReference type="RefSeq" id="WP_382341942.1">
    <property type="nucleotide sequence ID" value="NZ_JBHSAB010000006.1"/>
</dbReference>
<keyword evidence="1" id="KW-0010">Activator</keyword>
<dbReference type="SUPFAM" id="SSF117130">
    <property type="entry name" value="CsrA-like"/>
    <property type="match status" value="1"/>
</dbReference>
<accession>A0ABV8CF20</accession>
<dbReference type="Pfam" id="PF02599">
    <property type="entry name" value="CsrA"/>
    <property type="match status" value="1"/>
</dbReference>
<protein>
    <submittedName>
        <fullName evidence="2">Carbon storage regulator</fullName>
    </submittedName>
</protein>
<evidence type="ECO:0000313" key="3">
    <source>
        <dbReference type="Proteomes" id="UP001595758"/>
    </source>
</evidence>
<evidence type="ECO:0000256" key="1">
    <source>
        <dbReference type="ARBA" id="ARBA00023159"/>
    </source>
</evidence>